<evidence type="ECO:0000256" key="6">
    <source>
        <dbReference type="ARBA" id="ARBA00023295"/>
    </source>
</evidence>
<dbReference type="PANTHER" id="PTHR11177:SF317">
    <property type="entry name" value="CHITINASE 12-RELATED"/>
    <property type="match status" value="1"/>
</dbReference>
<evidence type="ECO:0000259" key="10">
    <source>
        <dbReference type="PROSITE" id="PS51910"/>
    </source>
</evidence>
<dbReference type="CDD" id="cd02872">
    <property type="entry name" value="GH18_chitolectin_chitotriosidase"/>
    <property type="match status" value="1"/>
</dbReference>
<evidence type="ECO:0000313" key="11">
    <source>
        <dbReference type="EMBL" id="CAH1799440.1"/>
    </source>
</evidence>
<evidence type="ECO:0000313" key="12">
    <source>
        <dbReference type="Proteomes" id="UP000749559"/>
    </source>
</evidence>
<protein>
    <recommendedName>
        <fullName evidence="13">Chitinase</fullName>
    </recommendedName>
</protein>
<comment type="similarity">
    <text evidence="1">Belongs to the glycosyl hydrolase 18 family. Chitinase class II subfamily.</text>
</comment>
<dbReference type="InterPro" id="IPR002557">
    <property type="entry name" value="Chitin-bd_dom"/>
</dbReference>
<dbReference type="PANTHER" id="PTHR11177">
    <property type="entry name" value="CHITINASE"/>
    <property type="match status" value="1"/>
</dbReference>
<dbReference type="Gene3D" id="3.20.20.80">
    <property type="entry name" value="Glycosidases"/>
    <property type="match status" value="2"/>
</dbReference>
<dbReference type="InterPro" id="IPR029070">
    <property type="entry name" value="Chitinase_insertion_sf"/>
</dbReference>
<evidence type="ECO:0000256" key="2">
    <source>
        <dbReference type="ARBA" id="ARBA00022669"/>
    </source>
</evidence>
<dbReference type="SUPFAM" id="SSF51445">
    <property type="entry name" value="(Trans)glycosidases"/>
    <property type="match status" value="1"/>
</dbReference>
<dbReference type="Pfam" id="PF00704">
    <property type="entry name" value="Glyco_hydro_18"/>
    <property type="match status" value="1"/>
</dbReference>
<dbReference type="SUPFAM" id="SSF57625">
    <property type="entry name" value="Invertebrate chitin-binding proteins"/>
    <property type="match status" value="1"/>
</dbReference>
<accession>A0A8S4Q0A2</accession>
<feature type="region of interest" description="Disordered" evidence="8">
    <location>
        <begin position="1"/>
        <end position="51"/>
    </location>
</feature>
<evidence type="ECO:0008006" key="13">
    <source>
        <dbReference type="Google" id="ProtNLM"/>
    </source>
</evidence>
<dbReference type="OrthoDB" id="5959009at2759"/>
<gene>
    <name evidence="11" type="ORF">OFUS_LOCUS23451</name>
</gene>
<dbReference type="GO" id="GO:0006032">
    <property type="term" value="P:chitin catabolic process"/>
    <property type="evidence" value="ECO:0007669"/>
    <property type="project" value="TreeGrafter"/>
</dbReference>
<dbReference type="FunFam" id="3.20.20.80:FF:000007">
    <property type="entry name" value="Acidic mammalian chitinase"/>
    <property type="match status" value="1"/>
</dbReference>
<keyword evidence="4 7" id="KW-0378">Hydrolase</keyword>
<dbReference type="InterPro" id="IPR050314">
    <property type="entry name" value="Glycosyl_Hydrlase_18"/>
</dbReference>
<dbReference type="InterPro" id="IPR036508">
    <property type="entry name" value="Chitin-bd_dom_sf"/>
</dbReference>
<keyword evidence="12" id="KW-1185">Reference proteome</keyword>
<feature type="domain" description="Chitin-binding type-2" evidence="9">
    <location>
        <begin position="58"/>
        <end position="115"/>
    </location>
</feature>
<dbReference type="PROSITE" id="PS51910">
    <property type="entry name" value="GH18_2"/>
    <property type="match status" value="1"/>
</dbReference>
<keyword evidence="5" id="KW-1015">Disulfide bond</keyword>
<dbReference type="Proteomes" id="UP000749559">
    <property type="component" value="Unassembled WGS sequence"/>
</dbReference>
<feature type="domain" description="GH18" evidence="10">
    <location>
        <begin position="170"/>
        <end position="543"/>
    </location>
</feature>
<dbReference type="InterPro" id="IPR001223">
    <property type="entry name" value="Glyco_hydro18_cat"/>
</dbReference>
<dbReference type="SMART" id="SM00636">
    <property type="entry name" value="Glyco_18"/>
    <property type="match status" value="1"/>
</dbReference>
<dbReference type="FunFam" id="3.10.50.10:FF:000001">
    <property type="entry name" value="Chitinase 3-like 1"/>
    <property type="match status" value="1"/>
</dbReference>
<dbReference type="InterPro" id="IPR017853">
    <property type="entry name" value="GH"/>
</dbReference>
<reference evidence="11" key="1">
    <citation type="submission" date="2022-03" db="EMBL/GenBank/DDBJ databases">
        <authorList>
            <person name="Martin C."/>
        </authorList>
    </citation>
    <scope>NUCLEOTIDE SEQUENCE</scope>
</reference>
<dbReference type="SMART" id="SM00494">
    <property type="entry name" value="ChtBD2"/>
    <property type="match status" value="1"/>
</dbReference>
<dbReference type="GO" id="GO:0008061">
    <property type="term" value="F:chitin binding"/>
    <property type="evidence" value="ECO:0007669"/>
    <property type="project" value="UniProtKB-KW"/>
</dbReference>
<feature type="compositionally biased region" description="Low complexity" evidence="8">
    <location>
        <begin position="33"/>
        <end position="51"/>
    </location>
</feature>
<dbReference type="PROSITE" id="PS50940">
    <property type="entry name" value="CHIT_BIND_II"/>
    <property type="match status" value="1"/>
</dbReference>
<dbReference type="GO" id="GO:0005975">
    <property type="term" value="P:carbohydrate metabolic process"/>
    <property type="evidence" value="ECO:0007669"/>
    <property type="project" value="InterPro"/>
</dbReference>
<sequence length="543" mass="60063">MAEQRDPEIPDGPEHDLSEEDMTIFLGDSNVPTSSSTTTTKPTLTSTKPSISSTIETGNFCHGKRDRLYRDPKSCESYISCWNGINQGITTCPDGTLFSEERGYCDWDYNVDCGTIARSTTTTKAVKISTMSPEASTSASTISASVSSSTSSSVLLVTSTTKATPEESLYKRVCYFTNWAQYRVYPGKFFPSDVDPFLCTHIIYSFGKVVNGPADESTIEPYEWNDISVLYPAIMALKSTNPNLKVLLAIGGWTHGSKPFTELVASPSKLRNFVWNSITYLRHHGFDGLDLDWEYPTARGGIPADRERFVELCRELRGGFELEATQSNRERMLLTAAVGCGKDTIDAAYDINGFTPYLDFINLMTYDLAGQWDGRTAIHSALHPRNEDPAPTLNQEYAVNRFINEGTPPEKLILGIPLYGRTFRLSTSATGLGAPTATFGAPSGPITNEEGFMSYYEICQKIASGWTYEYDNEHDDSYAFSDSDWVGYTDTLGIKAKIDFIKDMRLGGAMVWALDLDDFTGNLCSLSLERYPLLNAIKNGLTT</sequence>
<evidence type="ECO:0000256" key="7">
    <source>
        <dbReference type="RuleBase" id="RU000489"/>
    </source>
</evidence>
<dbReference type="AlphaFoldDB" id="A0A8S4Q0A2"/>
<dbReference type="SUPFAM" id="SSF54556">
    <property type="entry name" value="Chitinase insertion domain"/>
    <property type="match status" value="1"/>
</dbReference>
<dbReference type="EMBL" id="CAIIXF020000011">
    <property type="protein sequence ID" value="CAH1799440.1"/>
    <property type="molecule type" value="Genomic_DNA"/>
</dbReference>
<dbReference type="InterPro" id="IPR001579">
    <property type="entry name" value="Glyco_hydro_18_chit_AS"/>
</dbReference>
<evidence type="ECO:0000259" key="9">
    <source>
        <dbReference type="PROSITE" id="PS50940"/>
    </source>
</evidence>
<name>A0A8S4Q0A2_OWEFU</name>
<feature type="compositionally biased region" description="Basic and acidic residues" evidence="8">
    <location>
        <begin position="1"/>
        <end position="16"/>
    </location>
</feature>
<dbReference type="GO" id="GO:0005576">
    <property type="term" value="C:extracellular region"/>
    <property type="evidence" value="ECO:0007669"/>
    <property type="project" value="InterPro"/>
</dbReference>
<dbReference type="GO" id="GO:0004568">
    <property type="term" value="F:chitinase activity"/>
    <property type="evidence" value="ECO:0007669"/>
    <property type="project" value="TreeGrafter"/>
</dbReference>
<evidence type="ECO:0000256" key="5">
    <source>
        <dbReference type="ARBA" id="ARBA00023157"/>
    </source>
</evidence>
<organism evidence="11 12">
    <name type="scientific">Owenia fusiformis</name>
    <name type="common">Polychaete worm</name>
    <dbReference type="NCBI Taxonomy" id="6347"/>
    <lineage>
        <taxon>Eukaryota</taxon>
        <taxon>Metazoa</taxon>
        <taxon>Spiralia</taxon>
        <taxon>Lophotrochozoa</taxon>
        <taxon>Annelida</taxon>
        <taxon>Polychaeta</taxon>
        <taxon>Sedentaria</taxon>
        <taxon>Canalipalpata</taxon>
        <taxon>Sabellida</taxon>
        <taxon>Oweniida</taxon>
        <taxon>Oweniidae</taxon>
        <taxon>Owenia</taxon>
    </lineage>
</organism>
<evidence type="ECO:0000256" key="8">
    <source>
        <dbReference type="SAM" id="MobiDB-lite"/>
    </source>
</evidence>
<keyword evidence="2" id="KW-0147">Chitin-binding</keyword>
<proteinExistence type="inferred from homology"/>
<dbReference type="InterPro" id="IPR011583">
    <property type="entry name" value="Chitinase_II/V-like_cat"/>
</dbReference>
<dbReference type="Gene3D" id="3.10.50.10">
    <property type="match status" value="1"/>
</dbReference>
<keyword evidence="3" id="KW-0732">Signal</keyword>
<comment type="caution">
    <text evidence="11">The sequence shown here is derived from an EMBL/GenBank/DDBJ whole genome shotgun (WGS) entry which is preliminary data.</text>
</comment>
<dbReference type="Pfam" id="PF01607">
    <property type="entry name" value="CBM_14"/>
    <property type="match status" value="1"/>
</dbReference>
<evidence type="ECO:0000256" key="3">
    <source>
        <dbReference type="ARBA" id="ARBA00022729"/>
    </source>
</evidence>
<evidence type="ECO:0000256" key="1">
    <source>
        <dbReference type="ARBA" id="ARBA00009121"/>
    </source>
</evidence>
<dbReference type="PROSITE" id="PS01095">
    <property type="entry name" value="GH18_1"/>
    <property type="match status" value="1"/>
</dbReference>
<evidence type="ECO:0000256" key="4">
    <source>
        <dbReference type="ARBA" id="ARBA00022801"/>
    </source>
</evidence>
<keyword evidence="6 7" id="KW-0326">Glycosidase</keyword>